<organism evidence="3 4">
    <name type="scientific">Allomeiothermus silvanus (strain ATCC 700542 / DSM 9946 / NBRC 106475 / NCIMB 13440 / VI-R2)</name>
    <name type="common">Thermus silvanus</name>
    <dbReference type="NCBI Taxonomy" id="526227"/>
    <lineage>
        <taxon>Bacteria</taxon>
        <taxon>Thermotogati</taxon>
        <taxon>Deinococcota</taxon>
        <taxon>Deinococci</taxon>
        <taxon>Thermales</taxon>
        <taxon>Thermaceae</taxon>
        <taxon>Allomeiothermus</taxon>
    </lineage>
</organism>
<evidence type="ECO:0000313" key="4">
    <source>
        <dbReference type="Proteomes" id="UP000001916"/>
    </source>
</evidence>
<evidence type="ECO:0000256" key="1">
    <source>
        <dbReference type="SAM" id="MobiDB-lite"/>
    </source>
</evidence>
<keyword evidence="4" id="KW-1185">Reference proteome</keyword>
<keyword evidence="2" id="KW-0732">Signal</keyword>
<dbReference type="KEGG" id="msv:Mesil_3607"/>
<sequence>MKRVLVFLACAVSLALAQSYKVLYSDELERVPATIEVVSGFNTLIVGHDYIEIGTLGRPDLLTMTRISRNVIQLNTEASAGVFGMTFLVGGRVQQFTVRIGGGLYNRTYVIQAARNAGVVPVMPAPAPAPAANPKTPPAQSEAPAPAPAPQPSSAAPAAKSWLVIRFADPVPAGKGSWTINFALENNSSQRVSADIARLLVRQGGQDKNFTVSRIPASGLIDPKSTQSGSILVQDVAPGTLELEWTLLETGDTPRTLIVRRTLKVDSPEAQASQP</sequence>
<name>D7BJP1_ALLS1</name>
<dbReference type="Proteomes" id="UP000001916">
    <property type="component" value="Plasmid pMESIL02"/>
</dbReference>
<dbReference type="HOGENOM" id="CLU_1022348_0_0_0"/>
<dbReference type="EMBL" id="CP002044">
    <property type="protein sequence ID" value="ADH65397.1"/>
    <property type="molecule type" value="Genomic_DNA"/>
</dbReference>
<dbReference type="RefSeq" id="WP_013159871.1">
    <property type="nucleotide sequence ID" value="NC_014214.1"/>
</dbReference>
<accession>D7BJP1</accession>
<gene>
    <name evidence="3" type="ORF">Mesil_3607</name>
</gene>
<feature type="compositionally biased region" description="Pro residues" evidence="1">
    <location>
        <begin position="128"/>
        <end position="137"/>
    </location>
</feature>
<protein>
    <submittedName>
        <fullName evidence="3">Uncharacterized protein</fullName>
    </submittedName>
</protein>
<dbReference type="AlphaFoldDB" id="D7BJP1"/>
<feature type="region of interest" description="Disordered" evidence="1">
    <location>
        <begin position="128"/>
        <end position="154"/>
    </location>
</feature>
<dbReference type="OrthoDB" id="30664at2"/>
<feature type="signal peptide" evidence="2">
    <location>
        <begin position="1"/>
        <end position="17"/>
    </location>
</feature>
<reference evidence="3 4" key="1">
    <citation type="journal article" date="2010" name="Stand. Genomic Sci.">
        <title>Complete genome sequence of Meiothermus silvanus type strain (VI-R2).</title>
        <authorList>
            <person name="Sikorski J."/>
            <person name="Tindall B.J."/>
            <person name="Lowry S."/>
            <person name="Lucas S."/>
            <person name="Nolan M."/>
            <person name="Copeland A."/>
            <person name="Glavina Del Rio T."/>
            <person name="Tice H."/>
            <person name="Cheng J.F."/>
            <person name="Han C."/>
            <person name="Pitluck S."/>
            <person name="Liolios K."/>
            <person name="Ivanova N."/>
            <person name="Mavromatis K."/>
            <person name="Mikhailova N."/>
            <person name="Pati A."/>
            <person name="Goodwin L."/>
            <person name="Chen A."/>
            <person name="Palaniappan K."/>
            <person name="Land M."/>
            <person name="Hauser L."/>
            <person name="Chang Y.J."/>
            <person name="Jeffries C.D."/>
            <person name="Rohde M."/>
            <person name="Goker M."/>
            <person name="Woyke T."/>
            <person name="Bristow J."/>
            <person name="Eisen J.A."/>
            <person name="Markowitz V."/>
            <person name="Hugenholtz P."/>
            <person name="Kyrpides N.C."/>
            <person name="Klenk H.P."/>
            <person name="Lapidus A."/>
        </authorList>
    </citation>
    <scope>NUCLEOTIDE SEQUENCE [LARGE SCALE GENOMIC DNA]</scope>
    <source>
        <strain evidence="4">ATCC 700542 / DSM 9946 / VI-R2</strain>
        <plasmid evidence="4">Plasmid pMESIL02</plasmid>
    </source>
</reference>
<keyword evidence="3" id="KW-0614">Plasmid</keyword>
<geneLocation type="plasmid" evidence="3 4">
    <name>pMESIL02</name>
</geneLocation>
<evidence type="ECO:0000313" key="3">
    <source>
        <dbReference type="EMBL" id="ADH65397.1"/>
    </source>
</evidence>
<proteinExistence type="predicted"/>
<evidence type="ECO:0000256" key="2">
    <source>
        <dbReference type="SAM" id="SignalP"/>
    </source>
</evidence>
<feature type="chain" id="PRO_5003093042" evidence="2">
    <location>
        <begin position="18"/>
        <end position="275"/>
    </location>
</feature>